<gene>
    <name evidence="2" type="primary">LOC106169429</name>
</gene>
<name>A0A1S3J251_LINAN</name>
<evidence type="ECO:0000313" key="2">
    <source>
        <dbReference type="RefSeq" id="XP_013404341.1"/>
    </source>
</evidence>
<evidence type="ECO:0000313" key="1">
    <source>
        <dbReference type="Proteomes" id="UP000085678"/>
    </source>
</evidence>
<dbReference type="AlphaFoldDB" id="A0A1S3J251"/>
<dbReference type="RefSeq" id="XP_013404341.1">
    <property type="nucleotide sequence ID" value="XM_013548887.1"/>
</dbReference>
<proteinExistence type="predicted"/>
<dbReference type="Proteomes" id="UP000085678">
    <property type="component" value="Unplaced"/>
</dbReference>
<sequence>MSAVTDSDILDGRVLLEDGRMVFHPYHLSPNAKCSLVFDESGRGFVSNAGWVIEVIKSIQVNGTGYTGTLDEINSMFYGEYIMKPGRMGNWPYAKSLKYKTPTPATLLKSGVYTYETKASWDGIKGQSYGRFTIDAKNGKIDGTETFIV</sequence>
<reference evidence="2" key="1">
    <citation type="submission" date="2025-08" db="UniProtKB">
        <authorList>
            <consortium name="RefSeq"/>
        </authorList>
    </citation>
    <scope>IDENTIFICATION</scope>
    <source>
        <tissue evidence="2">Gonads</tissue>
    </source>
</reference>
<accession>A0A1S3J251</accession>
<dbReference type="InParanoid" id="A0A1S3J251"/>
<protein>
    <submittedName>
        <fullName evidence="2">Uncharacterized protein LOC106169429</fullName>
    </submittedName>
</protein>
<keyword evidence="1" id="KW-1185">Reference proteome</keyword>
<dbReference type="GeneID" id="106169429"/>
<dbReference type="KEGG" id="lak:106169429"/>
<organism evidence="1 2">
    <name type="scientific">Lingula anatina</name>
    <name type="common">Brachiopod</name>
    <name type="synonym">Lingula unguis</name>
    <dbReference type="NCBI Taxonomy" id="7574"/>
    <lineage>
        <taxon>Eukaryota</taxon>
        <taxon>Metazoa</taxon>
        <taxon>Spiralia</taxon>
        <taxon>Lophotrochozoa</taxon>
        <taxon>Brachiopoda</taxon>
        <taxon>Linguliformea</taxon>
        <taxon>Lingulata</taxon>
        <taxon>Lingulida</taxon>
        <taxon>Linguloidea</taxon>
        <taxon>Lingulidae</taxon>
        <taxon>Lingula</taxon>
    </lineage>
</organism>